<proteinExistence type="predicted"/>
<feature type="region of interest" description="Disordered" evidence="1">
    <location>
        <begin position="1"/>
        <end position="42"/>
    </location>
</feature>
<protein>
    <submittedName>
        <fullName evidence="2">Uncharacterized protein</fullName>
    </submittedName>
</protein>
<keyword evidence="3" id="KW-1185">Reference proteome</keyword>
<dbReference type="Proteomes" id="UP000283634">
    <property type="component" value="Unassembled WGS sequence"/>
</dbReference>
<organism evidence="2 3">
    <name type="scientific">Trypanosoma rangeli</name>
    <dbReference type="NCBI Taxonomy" id="5698"/>
    <lineage>
        <taxon>Eukaryota</taxon>
        <taxon>Discoba</taxon>
        <taxon>Euglenozoa</taxon>
        <taxon>Kinetoplastea</taxon>
        <taxon>Metakinetoplastina</taxon>
        <taxon>Trypanosomatida</taxon>
        <taxon>Trypanosomatidae</taxon>
        <taxon>Trypanosoma</taxon>
        <taxon>Herpetosoma</taxon>
    </lineage>
</organism>
<evidence type="ECO:0000313" key="2">
    <source>
        <dbReference type="EMBL" id="RNF05763.1"/>
    </source>
</evidence>
<dbReference type="AlphaFoldDB" id="A0A3R7MNL6"/>
<feature type="region of interest" description="Disordered" evidence="1">
    <location>
        <begin position="78"/>
        <end position="102"/>
    </location>
</feature>
<evidence type="ECO:0000256" key="1">
    <source>
        <dbReference type="SAM" id="MobiDB-lite"/>
    </source>
</evidence>
<reference evidence="2 3" key="1">
    <citation type="journal article" date="2018" name="BMC Genomics">
        <title>Genomic comparison of Trypanosoma conorhini and Trypanosoma rangeli to Trypanosoma cruzi strains of high and low virulence.</title>
        <authorList>
            <person name="Bradwell K.R."/>
            <person name="Koparde V.N."/>
            <person name="Matveyev A.V."/>
            <person name="Serrano M.G."/>
            <person name="Alves J.M."/>
            <person name="Parikh H."/>
            <person name="Huang B."/>
            <person name="Lee V."/>
            <person name="Espinosa-Alvarez O."/>
            <person name="Ortiz P.A."/>
            <person name="Costa-Martins A.G."/>
            <person name="Teixeira M.M."/>
            <person name="Buck G.A."/>
        </authorList>
    </citation>
    <scope>NUCLEOTIDE SEQUENCE [LARGE SCALE GENOMIC DNA]</scope>
    <source>
        <strain evidence="2 3">AM80</strain>
    </source>
</reference>
<evidence type="ECO:0000313" key="3">
    <source>
        <dbReference type="Proteomes" id="UP000283634"/>
    </source>
</evidence>
<gene>
    <name evidence="2" type="ORF">TraAM80_04389</name>
</gene>
<dbReference type="EMBL" id="MKGL01000126">
    <property type="protein sequence ID" value="RNF05763.1"/>
    <property type="molecule type" value="Genomic_DNA"/>
</dbReference>
<accession>A0A3R7MNL6</accession>
<name>A0A3R7MNL6_TRYRA</name>
<comment type="caution">
    <text evidence="2">The sequence shown here is derived from an EMBL/GenBank/DDBJ whole genome shotgun (WGS) entry which is preliminary data.</text>
</comment>
<dbReference type="RefSeq" id="XP_029238873.1">
    <property type="nucleotide sequence ID" value="XM_029381320.1"/>
</dbReference>
<dbReference type="GeneID" id="40328322"/>
<sequence>MGAMWAVQKYESRRADGGPPRRQSRQRAAGSHRFGPPSWRSWAAPPTKAAGFCSLRARTQNNLVGVCAVEARRRPGICAPRRPGGSPRTGAAPQSRRRGATMRSLTWGKRLPTQRFSSLSRRPAASVSWWNAFLPLAPAAPWCAPCGPLRRSGFRPEHPAGAYGVRCLGLRQSRQRSAPRQDRPAHAANVDCWPHRKLVGGILQVAGPPSVASAEPPPPPRRSREEFCLGTVLGPLPVHQRCGLTHSAHLAAALLSVMAPSPIAAPPPCATAIGVSSTGLRRKA</sequence>